<sequence>MDNSEGKREKFRPLGDYGYSKGPSHSKSRDGFDYLNLARHPSVIGNSLRTHDHIRAHSLTVPENSSSELAEDKESDQELTEQDKAEIDEKNDVDMAAEEKRIQCEAIIKQKQEAFTLQNEIDLSKTEIPMIFDTAIRQTFFRQLKDIKKVEKVSSDIVKQQSKKRAQIKENLDQNISKIVFDQVCWNNKSQRHLAGDYQYMENVLRPMITEGMRELIRVQPEDPLKWFANFCLLYPEV</sequence>
<evidence type="ECO:0000313" key="3">
    <source>
        <dbReference type="Proteomes" id="UP001362899"/>
    </source>
</evidence>
<dbReference type="InterPro" id="IPR007858">
    <property type="entry name" value="Dpy-30_motif"/>
</dbReference>
<feature type="compositionally biased region" description="Basic and acidic residues" evidence="1">
    <location>
        <begin position="81"/>
        <end position="93"/>
    </location>
</feature>
<comment type="caution">
    <text evidence="2">The sequence shown here is derived from an EMBL/GenBank/DDBJ whole genome shotgun (WGS) entry which is preliminary data.</text>
</comment>
<keyword evidence="3" id="KW-1185">Reference proteome</keyword>
<organism evidence="2 3">
    <name type="scientific">Starmerella bacillaris</name>
    <name type="common">Yeast</name>
    <name type="synonym">Candida zemplinina</name>
    <dbReference type="NCBI Taxonomy" id="1247836"/>
    <lineage>
        <taxon>Eukaryota</taxon>
        <taxon>Fungi</taxon>
        <taxon>Dikarya</taxon>
        <taxon>Ascomycota</taxon>
        <taxon>Saccharomycotina</taxon>
        <taxon>Dipodascomycetes</taxon>
        <taxon>Dipodascales</taxon>
        <taxon>Trichomonascaceae</taxon>
        <taxon>Starmerella</taxon>
    </lineage>
</organism>
<dbReference type="EMBL" id="BTGC01000003">
    <property type="protein sequence ID" value="GMM50901.1"/>
    <property type="molecule type" value="Genomic_DNA"/>
</dbReference>
<proteinExistence type="predicted"/>
<name>A0AAV5RIB7_STABA</name>
<dbReference type="Gene3D" id="1.20.890.10">
    <property type="entry name" value="cAMP-dependent protein kinase regulatory subunit, dimerization-anchoring domain"/>
    <property type="match status" value="1"/>
</dbReference>
<dbReference type="Proteomes" id="UP001362899">
    <property type="component" value="Unassembled WGS sequence"/>
</dbReference>
<feature type="compositionally biased region" description="Basic and acidic residues" evidence="1">
    <location>
        <begin position="1"/>
        <end position="13"/>
    </location>
</feature>
<protein>
    <submittedName>
        <fullName evidence="2">Uncharacterized protein</fullName>
    </submittedName>
</protein>
<dbReference type="Pfam" id="PF05186">
    <property type="entry name" value="Dpy-30"/>
    <property type="match status" value="1"/>
</dbReference>
<accession>A0AAV5RIB7</accession>
<evidence type="ECO:0000313" key="2">
    <source>
        <dbReference type="EMBL" id="GMM50901.1"/>
    </source>
</evidence>
<gene>
    <name evidence="2" type="ORF">DASB73_018590</name>
</gene>
<feature type="region of interest" description="Disordered" evidence="1">
    <location>
        <begin position="59"/>
        <end position="93"/>
    </location>
</feature>
<evidence type="ECO:0000256" key="1">
    <source>
        <dbReference type="SAM" id="MobiDB-lite"/>
    </source>
</evidence>
<feature type="region of interest" description="Disordered" evidence="1">
    <location>
        <begin position="1"/>
        <end position="32"/>
    </location>
</feature>
<dbReference type="AlphaFoldDB" id="A0AAV5RIB7"/>
<feature type="compositionally biased region" description="Acidic residues" evidence="1">
    <location>
        <begin position="69"/>
        <end position="80"/>
    </location>
</feature>
<reference evidence="2 3" key="1">
    <citation type="journal article" date="2023" name="Elife">
        <title>Identification of key yeast species and microbe-microbe interactions impacting larval growth of Drosophila in the wild.</title>
        <authorList>
            <person name="Mure A."/>
            <person name="Sugiura Y."/>
            <person name="Maeda R."/>
            <person name="Honda K."/>
            <person name="Sakurai N."/>
            <person name="Takahashi Y."/>
            <person name="Watada M."/>
            <person name="Katoh T."/>
            <person name="Gotoh A."/>
            <person name="Gotoh Y."/>
            <person name="Taniguchi I."/>
            <person name="Nakamura K."/>
            <person name="Hayashi T."/>
            <person name="Katayama T."/>
            <person name="Uemura T."/>
            <person name="Hattori Y."/>
        </authorList>
    </citation>
    <scope>NUCLEOTIDE SEQUENCE [LARGE SCALE GENOMIC DNA]</scope>
    <source>
        <strain evidence="2 3">SB-73</strain>
    </source>
</reference>